<dbReference type="PANTHER" id="PTHR10943">
    <property type="entry name" value="26S PROTEASOME NON-ATPASE REGULATORY SUBUNIT"/>
    <property type="match status" value="1"/>
</dbReference>
<keyword evidence="11" id="KW-1185">Reference proteome</keyword>
<dbReference type="GO" id="GO:0043161">
    <property type="term" value="P:proteasome-mediated ubiquitin-dependent protein catabolic process"/>
    <property type="evidence" value="ECO:0007669"/>
    <property type="project" value="TreeGrafter"/>
</dbReference>
<dbReference type="InterPro" id="IPR011989">
    <property type="entry name" value="ARM-like"/>
</dbReference>
<feature type="compositionally biased region" description="Pro residues" evidence="7">
    <location>
        <begin position="865"/>
        <end position="875"/>
    </location>
</feature>
<evidence type="ECO:0000256" key="7">
    <source>
        <dbReference type="SAM" id="MobiDB-lite"/>
    </source>
</evidence>
<dbReference type="OrthoDB" id="261572at2759"/>
<dbReference type="OMA" id="IMFGRQE"/>
<dbReference type="Proteomes" id="UP000030755">
    <property type="component" value="Unassembled WGS sequence"/>
</dbReference>
<dbReference type="SUPFAM" id="SSF48371">
    <property type="entry name" value="ARM repeat"/>
    <property type="match status" value="1"/>
</dbReference>
<evidence type="ECO:0000313" key="11">
    <source>
        <dbReference type="Proteomes" id="UP000030755"/>
    </source>
</evidence>
<dbReference type="HOGENOM" id="CLU_002323_0_0_1"/>
<dbReference type="GO" id="GO:0034515">
    <property type="term" value="C:proteasome storage granule"/>
    <property type="evidence" value="ECO:0007669"/>
    <property type="project" value="TreeGrafter"/>
</dbReference>
<keyword evidence="5 6" id="KW-0647">Proteasome</keyword>
<dbReference type="PANTHER" id="PTHR10943:SF2">
    <property type="entry name" value="26S PROTEASOME NON-ATPASE REGULATORY SUBUNIT 1"/>
    <property type="match status" value="1"/>
</dbReference>
<dbReference type="InterPro" id="IPR002015">
    <property type="entry name" value="Proteasome/cyclosome_rpt"/>
</dbReference>
<dbReference type="Pfam" id="PF13646">
    <property type="entry name" value="HEAT_2"/>
    <property type="match status" value="1"/>
</dbReference>
<dbReference type="InterPro" id="IPR040623">
    <property type="entry name" value="RPN2_C"/>
</dbReference>
<dbReference type="InterPro" id="IPR048570">
    <property type="entry name" value="PSMD1_RPN2_N"/>
</dbReference>
<protein>
    <recommendedName>
        <fullName evidence="3 6">26S proteasome regulatory subunit RPN2</fullName>
    </recommendedName>
</protein>
<evidence type="ECO:0000313" key="10">
    <source>
        <dbReference type="EMBL" id="EPZ36768.1"/>
    </source>
</evidence>
<dbReference type="Gene3D" id="1.25.10.10">
    <property type="entry name" value="Leucine-rich Repeat Variant"/>
    <property type="match status" value="1"/>
</dbReference>
<dbReference type="InterPro" id="IPR016642">
    <property type="entry name" value="26S_Psome_Rpn2"/>
</dbReference>
<dbReference type="Pfam" id="PF01851">
    <property type="entry name" value="PC_rep"/>
    <property type="match status" value="1"/>
</dbReference>
<reference evidence="10 11" key="1">
    <citation type="journal article" date="2013" name="Curr. Biol.">
        <title>Shared signatures of parasitism and phylogenomics unite Cryptomycota and microsporidia.</title>
        <authorList>
            <person name="James T.Y."/>
            <person name="Pelin A."/>
            <person name="Bonen L."/>
            <person name="Ahrendt S."/>
            <person name="Sain D."/>
            <person name="Corradi N."/>
            <person name="Stajich J.E."/>
        </authorList>
    </citation>
    <scope>NUCLEOTIDE SEQUENCE [LARGE SCALE GENOMIC DNA]</scope>
    <source>
        <strain evidence="10 11">CSF55</strain>
    </source>
</reference>
<feature type="domain" description="26S proteasome regulatory subunit RPN2 C-terminal" evidence="8">
    <location>
        <begin position="683"/>
        <end position="848"/>
    </location>
</feature>
<dbReference type="GO" id="GO:0005634">
    <property type="term" value="C:nucleus"/>
    <property type="evidence" value="ECO:0007669"/>
    <property type="project" value="TreeGrafter"/>
</dbReference>
<evidence type="ECO:0000256" key="6">
    <source>
        <dbReference type="PIRNR" id="PIRNR015947"/>
    </source>
</evidence>
<comment type="similarity">
    <text evidence="2 6">Belongs to the proteasome subunit S1 family.</text>
</comment>
<dbReference type="InterPro" id="IPR016024">
    <property type="entry name" value="ARM-type_fold"/>
</dbReference>
<accession>A0A075B557</accession>
<feature type="domain" description="26S proteasome non-ATPase regulatory subunit 1/RPN2 N-terminal" evidence="9">
    <location>
        <begin position="1"/>
        <end position="247"/>
    </location>
</feature>
<evidence type="ECO:0000256" key="3">
    <source>
        <dbReference type="ARBA" id="ARBA00015684"/>
    </source>
</evidence>
<dbReference type="GO" id="GO:0030234">
    <property type="term" value="F:enzyme regulator activity"/>
    <property type="evidence" value="ECO:0007669"/>
    <property type="project" value="UniProtKB-UniRule"/>
</dbReference>
<dbReference type="Pfam" id="PF18004">
    <property type="entry name" value="RPN2_C"/>
    <property type="match status" value="1"/>
</dbReference>
<evidence type="ECO:0000256" key="5">
    <source>
        <dbReference type="ARBA" id="ARBA00022942"/>
    </source>
</evidence>
<sequence length="875" mass="98629">MYEDEKFSERELAALVVSKVYFHLGAYDEALMFAMSAGANFEMGEGSEYSETMILKGIDRYVRERREGRVDIDVRLVKIVERMFDKCMRDGMWTHAVGIAVESLRFDVVERAIEGSGDVEGMIEYVREIAMNYVEGLEVRNKMLEMCVEMYLKRKEANYERVGECLISLGQPEKCARVLIELSEGDEDKRLIGYQIGFNLYENASRVFLNETINKIREIKGEETKMITILNGDLTGQLYLEFLYRNNKTDLNILKEMQKYLEAKSSISMNGLMFSHAFMNAGTTDDTFLRNNVEWMQKASLWSKFSVTASLGVIHKGQVKEAFNILKPYLPQNGVAGSAYSEGGSLYALGLMSCGNYSEESRKISEYLMNALKNNHDETIKHGASLGIGLNMMGSGDMSVYEELKGIMYSDDAVSGEAAGISIGLIMMGTGNEQVIEEMIEYGSETQHEKIMRGIAVGIGLIMYKQEEKAEKIIDRLKESKDPIMRYASVYVIGMSFVGSGNMKWIKHLLHVAVSDTSDDVRRVAIIFIGFLLYKNYEQVPKIIKLLSESFNPFVRFGSTLALGISCAGSNFEEALNILDPLTRDNVDYVKQGAFIAIAMICVQNNAKSKNYLNLFQKVIKNKYESPLSKFGASLASSILNIGGRNSNIFLNSSFSFVGLSLFIHSWFWFPLNLCLSLSFNPTCFIGLNKDLVLPNFNFNSKKLFEYPENIKNENKDLPDKIVTAILSTTAKAKARAHKKEKKIKGDESMKMDVEGVKEGVKEVVKEGDVEMKVDNEHVSNENVSNEHISNENLTTSPLNLNAMNFTRILPIQTQFISFDNSRFHPISKSKKSGIVLLKDKTPNQPFDQIKINIPLANNDNDNEPSPPEPFEYVE</sequence>
<keyword evidence="4" id="KW-0677">Repeat</keyword>
<gene>
    <name evidence="10" type="ORF">O9G_005843</name>
</gene>
<dbReference type="Pfam" id="PF21505">
    <property type="entry name" value="RPN2_N"/>
    <property type="match status" value="1"/>
</dbReference>
<feature type="region of interest" description="Disordered" evidence="7">
    <location>
        <begin position="855"/>
        <end position="875"/>
    </location>
</feature>
<dbReference type="STRING" id="988480.A0A075B557"/>
<evidence type="ECO:0000259" key="9">
    <source>
        <dbReference type="Pfam" id="PF21505"/>
    </source>
</evidence>
<proteinExistence type="inferred from homology"/>
<evidence type="ECO:0000256" key="4">
    <source>
        <dbReference type="ARBA" id="ARBA00022737"/>
    </source>
</evidence>
<evidence type="ECO:0000256" key="2">
    <source>
        <dbReference type="ARBA" id="ARBA00006308"/>
    </source>
</evidence>
<dbReference type="EMBL" id="KE560450">
    <property type="protein sequence ID" value="EPZ36768.1"/>
    <property type="molecule type" value="Genomic_DNA"/>
</dbReference>
<name>A0A075B557_ROZAC</name>
<dbReference type="GO" id="GO:0042176">
    <property type="term" value="P:regulation of protein catabolic process"/>
    <property type="evidence" value="ECO:0007669"/>
    <property type="project" value="UniProtKB-UniRule"/>
</dbReference>
<dbReference type="FunFam" id="1.25.10.10:FF:000017">
    <property type="entry name" value="26S proteasome non-ATPase regulatory subunit 1"/>
    <property type="match status" value="1"/>
</dbReference>
<organism evidence="10 11">
    <name type="scientific">Rozella allomycis (strain CSF55)</name>
    <dbReference type="NCBI Taxonomy" id="988480"/>
    <lineage>
        <taxon>Eukaryota</taxon>
        <taxon>Fungi</taxon>
        <taxon>Fungi incertae sedis</taxon>
        <taxon>Cryptomycota</taxon>
        <taxon>Cryptomycota incertae sedis</taxon>
        <taxon>Rozella</taxon>
    </lineage>
</organism>
<comment type="function">
    <text evidence="1 6">Acts as a regulatory subunit of the 26S proteasome which is involved in the ATP-dependent degradation of ubiquitinated proteins.</text>
</comment>
<evidence type="ECO:0000259" key="8">
    <source>
        <dbReference type="Pfam" id="PF18004"/>
    </source>
</evidence>
<dbReference type="GO" id="GO:0008540">
    <property type="term" value="C:proteasome regulatory particle, base subcomplex"/>
    <property type="evidence" value="ECO:0007669"/>
    <property type="project" value="UniProtKB-UniRule"/>
</dbReference>
<evidence type="ECO:0000256" key="1">
    <source>
        <dbReference type="ARBA" id="ARBA00002187"/>
    </source>
</evidence>
<dbReference type="AlphaFoldDB" id="A0A075B557"/>
<dbReference type="PIRSF" id="PIRSF015947">
    <property type="entry name" value="26S_Psome_Rpn2"/>
    <property type="match status" value="1"/>
</dbReference>